<accession>A0A540VDD4</accession>
<gene>
    <name evidence="4" type="ORF">FKZ61_15260</name>
</gene>
<evidence type="ECO:0000259" key="3">
    <source>
        <dbReference type="Pfam" id="PF01261"/>
    </source>
</evidence>
<dbReference type="InterPro" id="IPR036237">
    <property type="entry name" value="Xyl_isomerase-like_sf"/>
</dbReference>
<dbReference type="FunFam" id="3.20.20.150:FF:000007">
    <property type="entry name" value="Hydroxypyruvate isomerase"/>
    <property type="match status" value="1"/>
</dbReference>
<dbReference type="SUPFAM" id="SSF51658">
    <property type="entry name" value="Xylose isomerase-like"/>
    <property type="match status" value="1"/>
</dbReference>
<dbReference type="OrthoDB" id="9786584at2"/>
<dbReference type="Gene3D" id="3.20.20.150">
    <property type="entry name" value="Divalent-metal-dependent TIM barrel enzymes"/>
    <property type="match status" value="1"/>
</dbReference>
<sequence length="311" mass="34891">MDPDHGHSLPNFSVSLRPCVKSCPFCRGSPQSLAKSVFIGGICGFFRREIVALRFAPNLSMLYTEVPFLERFARAAAAGFRAVEFLFAYDVGAEAIRQRLDDLGLTAVLFNLYPGDFAAGERGLLSHPDRRDEARRRVEEALEFARQIGCHRIHAMLGNRRPDLERERQVACAVEQLAWAAPLADEADVTLLLEPLNAFDMPDYLIHTTAEGMEIVRAVDHPRVRLQYDVYHGQMQEGNLIHTITEHFAQIGHIQISDVPGRHQPGTGEIHFPNIFAALEQLGYTGYIGLEYRPLGETDESLAWLPREARG</sequence>
<organism evidence="4 5">
    <name type="scientific">Litorilinea aerophila</name>
    <dbReference type="NCBI Taxonomy" id="1204385"/>
    <lineage>
        <taxon>Bacteria</taxon>
        <taxon>Bacillati</taxon>
        <taxon>Chloroflexota</taxon>
        <taxon>Caldilineae</taxon>
        <taxon>Caldilineales</taxon>
        <taxon>Caldilineaceae</taxon>
        <taxon>Litorilinea</taxon>
    </lineage>
</organism>
<dbReference type="PANTHER" id="PTHR43489:SF6">
    <property type="entry name" value="HYDROXYPYRUVATE ISOMERASE-RELATED"/>
    <property type="match status" value="1"/>
</dbReference>
<feature type="active site" description="Proton donor/acceptor" evidence="2">
    <location>
        <position position="291"/>
    </location>
</feature>
<dbReference type="InterPro" id="IPR013022">
    <property type="entry name" value="Xyl_isomerase-like_TIM-brl"/>
</dbReference>
<dbReference type="AlphaFoldDB" id="A0A540VDD4"/>
<feature type="active site" description="Proton donor/acceptor" evidence="2">
    <location>
        <position position="194"/>
    </location>
</feature>
<evidence type="ECO:0000256" key="2">
    <source>
        <dbReference type="PIRSR" id="PIRSR006241-50"/>
    </source>
</evidence>
<dbReference type="GO" id="GO:0046487">
    <property type="term" value="P:glyoxylate metabolic process"/>
    <property type="evidence" value="ECO:0007669"/>
    <property type="project" value="TreeGrafter"/>
</dbReference>
<dbReference type="EMBL" id="VIGC01000020">
    <property type="protein sequence ID" value="TQE94781.1"/>
    <property type="molecule type" value="Genomic_DNA"/>
</dbReference>
<evidence type="ECO:0000313" key="4">
    <source>
        <dbReference type="EMBL" id="TQE94781.1"/>
    </source>
</evidence>
<dbReference type="PIRSF" id="PIRSF006241">
    <property type="entry name" value="HyI"/>
    <property type="match status" value="1"/>
</dbReference>
<evidence type="ECO:0000256" key="1">
    <source>
        <dbReference type="ARBA" id="ARBA00023235"/>
    </source>
</evidence>
<dbReference type="Proteomes" id="UP000317371">
    <property type="component" value="Unassembled WGS sequence"/>
</dbReference>
<dbReference type="InParanoid" id="A0A540VDD4"/>
<protein>
    <submittedName>
        <fullName evidence="4">TIM barrel protein</fullName>
    </submittedName>
</protein>
<dbReference type="Pfam" id="PF01261">
    <property type="entry name" value="AP_endonuc_2"/>
    <property type="match status" value="1"/>
</dbReference>
<keyword evidence="1" id="KW-0413">Isomerase</keyword>
<keyword evidence="5" id="KW-1185">Reference proteome</keyword>
<dbReference type="InterPro" id="IPR050417">
    <property type="entry name" value="Sugar_Epim/Isomerase"/>
</dbReference>
<reference evidence="4 5" key="1">
    <citation type="submission" date="2019-06" db="EMBL/GenBank/DDBJ databases">
        <title>Genome sequence of Litorilinea aerophila BAA-2444.</title>
        <authorList>
            <person name="Maclea K.S."/>
            <person name="Maurais E.G."/>
            <person name="Iannazzi L.C."/>
        </authorList>
    </citation>
    <scope>NUCLEOTIDE SEQUENCE [LARGE SCALE GENOMIC DNA]</scope>
    <source>
        <strain evidence="4 5">ATCC BAA-2444</strain>
    </source>
</reference>
<proteinExistence type="predicted"/>
<dbReference type="InterPro" id="IPR026040">
    <property type="entry name" value="HyI-like"/>
</dbReference>
<evidence type="ECO:0000313" key="5">
    <source>
        <dbReference type="Proteomes" id="UP000317371"/>
    </source>
</evidence>
<dbReference type="GO" id="GO:0008903">
    <property type="term" value="F:hydroxypyruvate isomerase activity"/>
    <property type="evidence" value="ECO:0007669"/>
    <property type="project" value="TreeGrafter"/>
</dbReference>
<feature type="domain" description="Xylose isomerase-like TIM barrel" evidence="3">
    <location>
        <begin position="72"/>
        <end position="306"/>
    </location>
</feature>
<comment type="caution">
    <text evidence="4">The sequence shown here is derived from an EMBL/GenBank/DDBJ whole genome shotgun (WGS) entry which is preliminary data.</text>
</comment>
<dbReference type="PANTHER" id="PTHR43489">
    <property type="entry name" value="ISOMERASE"/>
    <property type="match status" value="1"/>
</dbReference>
<name>A0A540VDD4_9CHLR</name>